<sequence length="307" mass="33150">MEKQIDEKVLQAKSGWLMLFISLIMVAGGIALFAFGVQREGAVSVVLAIGGAILVVLALVFINGMKVVGPNEALVLTLFGKYYGTLKHEGFFWINPFCSAVNPAAGQITVGGKKLSLKAMTLNNDKQKVNDEEGNPIEIGVVVIWKITNTARAVFCVDNYVSYISTQCDAAIRQVARQYPYDVASDGDEKSLRGSSQEIAEILKKELQGRVEMAGIEIMEARIAHLAYAPEIAAAMLQRQQASAIIAARQKIVDGAVGMVEMALRKLSENGVVELDEERKAAMVSNLLVVLCGNKDAQPIVNSGSIY</sequence>
<dbReference type="PANTHER" id="PTHR43446:SF1">
    <property type="entry name" value="BAND 7 DOMAIN-CONTAINING PROTEIN"/>
    <property type="match status" value="1"/>
</dbReference>
<keyword evidence="4" id="KW-1185">Reference proteome</keyword>
<dbReference type="SUPFAM" id="SSF117892">
    <property type="entry name" value="Band 7/SPFH domain"/>
    <property type="match status" value="1"/>
</dbReference>
<keyword evidence="1" id="KW-0472">Membrane</keyword>
<dbReference type="OrthoDB" id="9813479at2"/>
<dbReference type="Pfam" id="PF01145">
    <property type="entry name" value="Band_7"/>
    <property type="match status" value="1"/>
</dbReference>
<dbReference type="PANTHER" id="PTHR43446">
    <property type="entry name" value="MEMBRANE PROTEIN-RELATED"/>
    <property type="match status" value="1"/>
</dbReference>
<feature type="transmembrane region" description="Helical" evidence="1">
    <location>
        <begin position="16"/>
        <end position="35"/>
    </location>
</feature>
<evidence type="ECO:0000256" key="1">
    <source>
        <dbReference type="SAM" id="Phobius"/>
    </source>
</evidence>
<dbReference type="InterPro" id="IPR036013">
    <property type="entry name" value="Band_7/SPFH_dom_sf"/>
</dbReference>
<protein>
    <submittedName>
        <fullName evidence="3">SPFH domain-containing protein</fullName>
    </submittedName>
</protein>
<dbReference type="EMBL" id="SDOZ01000005">
    <property type="protein sequence ID" value="RXZ57942.1"/>
    <property type="molecule type" value="Genomic_DNA"/>
</dbReference>
<dbReference type="Proteomes" id="UP000291269">
    <property type="component" value="Unassembled WGS sequence"/>
</dbReference>
<dbReference type="Gene3D" id="3.30.479.30">
    <property type="entry name" value="Band 7 domain"/>
    <property type="match status" value="1"/>
</dbReference>
<name>A0A4Q2K4P7_9FIRM</name>
<keyword evidence="1" id="KW-0812">Transmembrane</keyword>
<accession>A0A4Q2K4P7</accession>
<dbReference type="SMART" id="SM00244">
    <property type="entry name" value="PHB"/>
    <property type="match status" value="1"/>
</dbReference>
<dbReference type="AlphaFoldDB" id="A0A4Q2K4P7"/>
<evidence type="ECO:0000313" key="3">
    <source>
        <dbReference type="EMBL" id="RXZ57942.1"/>
    </source>
</evidence>
<evidence type="ECO:0000313" key="4">
    <source>
        <dbReference type="Proteomes" id="UP000291269"/>
    </source>
</evidence>
<feature type="domain" description="Band 7" evidence="2">
    <location>
        <begin position="63"/>
        <end position="240"/>
    </location>
</feature>
<organism evidence="3 4">
    <name type="scientific">Candidatus Borkfalkia ceftriaxoniphila</name>
    <dbReference type="NCBI Taxonomy" id="2508949"/>
    <lineage>
        <taxon>Bacteria</taxon>
        <taxon>Bacillati</taxon>
        <taxon>Bacillota</taxon>
        <taxon>Clostridia</taxon>
        <taxon>Christensenellales</taxon>
        <taxon>Christensenellaceae</taxon>
        <taxon>Candidatus Borkfalkia</taxon>
    </lineage>
</organism>
<evidence type="ECO:0000259" key="2">
    <source>
        <dbReference type="SMART" id="SM00244"/>
    </source>
</evidence>
<proteinExistence type="predicted"/>
<keyword evidence="1" id="KW-1133">Transmembrane helix</keyword>
<comment type="caution">
    <text evidence="3">The sequence shown here is derived from an EMBL/GenBank/DDBJ whole genome shotgun (WGS) entry which is preliminary data.</text>
</comment>
<dbReference type="RefSeq" id="WP_129227381.1">
    <property type="nucleotide sequence ID" value="NZ_SDOZ01000005.1"/>
</dbReference>
<reference evidence="3 4" key="1">
    <citation type="journal article" date="2019" name="Gut">
        <title>Antibiotics-induced monodominance of a novel gut bacterial order.</title>
        <authorList>
            <person name="Hildebrand F."/>
            <person name="Moitinho-Silva L."/>
            <person name="Blasche S."/>
            <person name="Jahn M.T."/>
            <person name="Gossmann T.I."/>
            <person name="Heuerta-Cepas J."/>
            <person name="Hercog R."/>
            <person name="Luetge M."/>
            <person name="Bahram M."/>
            <person name="Pryszlak A."/>
            <person name="Alves R.J."/>
            <person name="Waszak S.M."/>
            <person name="Zhu A."/>
            <person name="Ye L."/>
            <person name="Costea P.I."/>
            <person name="Aalvink S."/>
            <person name="Belzer C."/>
            <person name="Forslund S.K."/>
            <person name="Sunagawa S."/>
            <person name="Hentschel U."/>
            <person name="Merten C."/>
            <person name="Patil K.R."/>
            <person name="Benes V."/>
            <person name="Bork P."/>
        </authorList>
    </citation>
    <scope>NUCLEOTIDE SEQUENCE [LARGE SCALE GENOMIC DNA]</scope>
    <source>
        <strain evidence="3 4">HDS1380</strain>
    </source>
</reference>
<dbReference type="InterPro" id="IPR001107">
    <property type="entry name" value="Band_7"/>
</dbReference>
<dbReference type="CDD" id="cd03402">
    <property type="entry name" value="SPFH_like_u2"/>
    <property type="match status" value="1"/>
</dbReference>
<feature type="transmembrane region" description="Helical" evidence="1">
    <location>
        <begin position="41"/>
        <end position="62"/>
    </location>
</feature>
<gene>
    <name evidence="3" type="ORF">ESZ91_11370</name>
</gene>